<keyword evidence="4 5" id="KW-0539">Nucleus</keyword>
<dbReference type="AlphaFoldDB" id="A0A8H3H597"/>
<evidence type="ECO:0000259" key="7">
    <source>
        <dbReference type="Pfam" id="PF03962"/>
    </source>
</evidence>
<evidence type="ECO:0000256" key="1">
    <source>
        <dbReference type="ARBA" id="ARBA00004123"/>
    </source>
</evidence>
<dbReference type="GO" id="GO:0003690">
    <property type="term" value="F:double-stranded DNA binding"/>
    <property type="evidence" value="ECO:0007669"/>
    <property type="project" value="InterPro"/>
</dbReference>
<comment type="function">
    <text evidence="5">Required for proper homologous chromosome pairing and efficient cross-over and intragenic recombination during meiosis.</text>
</comment>
<comment type="similarity">
    <text evidence="2 5">Belongs to the MND1 family.</text>
</comment>
<evidence type="ECO:0000313" key="10">
    <source>
        <dbReference type="Proteomes" id="UP000663831"/>
    </source>
</evidence>
<organism evidence="9 10">
    <name type="scientific">Rhizoctonia solani</name>
    <dbReference type="NCBI Taxonomy" id="456999"/>
    <lineage>
        <taxon>Eukaryota</taxon>
        <taxon>Fungi</taxon>
        <taxon>Dikarya</taxon>
        <taxon>Basidiomycota</taxon>
        <taxon>Agaricomycotina</taxon>
        <taxon>Agaricomycetes</taxon>
        <taxon>Cantharellales</taxon>
        <taxon>Ceratobasidiaceae</taxon>
        <taxon>Rhizoctonia</taxon>
    </lineage>
</organism>
<dbReference type="GO" id="GO:0007131">
    <property type="term" value="P:reciprocal meiotic recombination"/>
    <property type="evidence" value="ECO:0007669"/>
    <property type="project" value="InterPro"/>
</dbReference>
<reference evidence="9" key="1">
    <citation type="submission" date="2021-01" db="EMBL/GenBank/DDBJ databases">
        <authorList>
            <person name="Kaushik A."/>
        </authorList>
    </citation>
    <scope>NUCLEOTIDE SEQUENCE</scope>
    <source>
        <strain evidence="9">AG3-1AP</strain>
    </source>
</reference>
<dbReference type="InterPro" id="IPR005647">
    <property type="entry name" value="Mnd1"/>
</dbReference>
<protein>
    <recommendedName>
        <fullName evidence="5">Meiotic nuclear division protein 1</fullName>
    </recommendedName>
</protein>
<evidence type="ECO:0000256" key="6">
    <source>
        <dbReference type="SAM" id="Coils"/>
    </source>
</evidence>
<dbReference type="InterPro" id="IPR040453">
    <property type="entry name" value="Mnd1_HTH"/>
</dbReference>
<name>A0A8H3H597_9AGAM</name>
<comment type="caution">
    <text evidence="9">The sequence shown here is derived from an EMBL/GenBank/DDBJ whole genome shotgun (WGS) entry which is preliminary data.</text>
</comment>
<dbReference type="EMBL" id="CAJMWV010003420">
    <property type="protein sequence ID" value="CAE6481533.1"/>
    <property type="molecule type" value="Genomic_DNA"/>
</dbReference>
<dbReference type="InterPro" id="IPR040661">
    <property type="entry name" value="LZ3wCH"/>
</dbReference>
<accession>A0A8H3H597</accession>
<dbReference type="PIRSF" id="PIRSF026991">
    <property type="entry name" value="Mnd1"/>
    <property type="match status" value="1"/>
</dbReference>
<comment type="subcellular location">
    <subcellularLocation>
        <location evidence="1 5">Nucleus</location>
    </subcellularLocation>
</comment>
<dbReference type="Pfam" id="PF18517">
    <property type="entry name" value="LZ3wCH"/>
    <property type="match status" value="1"/>
</dbReference>
<gene>
    <name evidence="9" type="ORF">RDB_LOCUS99895</name>
</gene>
<evidence type="ECO:0000313" key="9">
    <source>
        <dbReference type="EMBL" id="CAE6481533.1"/>
    </source>
</evidence>
<evidence type="ECO:0000256" key="3">
    <source>
        <dbReference type="ARBA" id="ARBA00023054"/>
    </source>
</evidence>
<evidence type="ECO:0000256" key="4">
    <source>
        <dbReference type="ARBA" id="ARBA00023242"/>
    </source>
</evidence>
<proteinExistence type="inferred from homology"/>
<evidence type="ECO:0000259" key="8">
    <source>
        <dbReference type="Pfam" id="PF18517"/>
    </source>
</evidence>
<feature type="domain" description="Mnd1 HTH" evidence="7">
    <location>
        <begin position="15"/>
        <end position="69"/>
    </location>
</feature>
<dbReference type="Pfam" id="PF03962">
    <property type="entry name" value="Mnd1"/>
    <property type="match status" value="1"/>
</dbReference>
<keyword evidence="3 6" id="KW-0175">Coiled coil</keyword>
<dbReference type="Proteomes" id="UP000663831">
    <property type="component" value="Unassembled WGS sequence"/>
</dbReference>
<sequence length="219" mass="24618">MAPRGLSAEEKRVKLVELFHETRDFYQLKELEKLAPKMKGIVSQSVKEVLQSLVDDNLVQMDKIGSSNCELPCEQESEFDAKRNSLLELSQCQRSLTGNLSSAKEELVALESKITSLTSEIENEVAQREDTEDRRASLAQLAQNRATLTELEAEMAQYGLADPAVLERKRRAVVLAREAACRWTDNYSVLFSHITKTLGCDAGELRMFLGVGDDYEDIE</sequence>
<evidence type="ECO:0000256" key="5">
    <source>
        <dbReference type="PIRNR" id="PIRNR026991"/>
    </source>
</evidence>
<feature type="coiled-coil region" evidence="6">
    <location>
        <begin position="93"/>
        <end position="134"/>
    </location>
</feature>
<dbReference type="GO" id="GO:0005634">
    <property type="term" value="C:nucleus"/>
    <property type="evidence" value="ECO:0007669"/>
    <property type="project" value="UniProtKB-SubCell"/>
</dbReference>
<evidence type="ECO:0000256" key="2">
    <source>
        <dbReference type="ARBA" id="ARBA00005981"/>
    </source>
</evidence>
<feature type="domain" description="Leucine zipper with capping helix" evidence="8">
    <location>
        <begin position="165"/>
        <end position="217"/>
    </location>
</feature>